<sequence length="534" mass="60844">MNANLLLILFLNAAMGGLFYYSLKNTSWGFIINFLFIFLLIFISFPSGIHFDLFGVLAIRYFIPLIAMNVLLNEWLLKMEKDKSTRQYTFRMPLSSGSVKIKDVRRGISIIGAAGSGKTESVVAQFLKYFSQRTFCGIIHDYKNFELSRIAYPLFKESNMPFYLISFDRIYHKVNPIAPRYMQDEESVNEISRVLLENLLEKKESSSSGSSKFFNDAAEGIIGGLIWKLKTDHPGYCTLPHLIALFQQLTTYELAEFLSSNLNSRAMANAFINGVDSEKQTASVKSTLSNAFKKISTQRIFMALSDDKIPLDINNANNPGVISVVNNPKFESAYSPIVATIIHSITKQMSVHDRLGSFILMEEASTIRLLNMHRIPATLRSYNIATVYVIQDKIQNDILYGREAGKAILSNLSYQFFGKVNDPDTAKYYESFFEIVKRKSISVSKSDNLNFDTRTTKSEREVAKIRADVFFRLKPGEFVSFADGKDRKVKFSSPNWSKELPVPKHEFSSKDMELNFQKIYREAKAIYKSESIKK</sequence>
<evidence type="ECO:0000313" key="6">
    <source>
        <dbReference type="EMBL" id="APU67295.1"/>
    </source>
</evidence>
<protein>
    <submittedName>
        <fullName evidence="6">Putative mobilization protein</fullName>
    </submittedName>
</protein>
<evidence type="ECO:0000313" key="7">
    <source>
        <dbReference type="Proteomes" id="UP000186230"/>
    </source>
</evidence>
<dbReference type="Gene3D" id="3.40.50.300">
    <property type="entry name" value="P-loop containing nucleotide triphosphate hydrolases"/>
    <property type="match status" value="1"/>
</dbReference>
<gene>
    <name evidence="6" type="ORF">GRFL_0571</name>
</gene>
<proteinExistence type="predicted"/>
<dbReference type="InterPro" id="IPR051539">
    <property type="entry name" value="T4SS-coupling_protein"/>
</dbReference>
<keyword evidence="7" id="KW-1185">Reference proteome</keyword>
<keyword evidence="4" id="KW-1133">Transmembrane helix</keyword>
<dbReference type="KEGG" id="gfl:GRFL_0571"/>
<dbReference type="AlphaFoldDB" id="A0A1L7I2D1"/>
<dbReference type="PANTHER" id="PTHR37937:SF1">
    <property type="entry name" value="CONJUGATIVE TRANSFER: DNA TRANSPORT"/>
    <property type="match status" value="1"/>
</dbReference>
<dbReference type="STRING" id="1229726.GRFL_0571"/>
<evidence type="ECO:0000256" key="5">
    <source>
        <dbReference type="ARBA" id="ARBA00023136"/>
    </source>
</evidence>
<dbReference type="CDD" id="cd01127">
    <property type="entry name" value="TrwB_TraG_TraD_VirD4"/>
    <property type="match status" value="1"/>
</dbReference>
<evidence type="ECO:0000256" key="4">
    <source>
        <dbReference type="ARBA" id="ARBA00022989"/>
    </source>
</evidence>
<evidence type="ECO:0000256" key="3">
    <source>
        <dbReference type="ARBA" id="ARBA00022692"/>
    </source>
</evidence>
<dbReference type="OrthoDB" id="102453at2"/>
<dbReference type="EMBL" id="CP016359">
    <property type="protein sequence ID" value="APU67295.1"/>
    <property type="molecule type" value="Genomic_DNA"/>
</dbReference>
<dbReference type="InterPro" id="IPR027417">
    <property type="entry name" value="P-loop_NTPase"/>
</dbReference>
<dbReference type="Pfam" id="PF10412">
    <property type="entry name" value="TrwB_AAD_bind"/>
    <property type="match status" value="1"/>
</dbReference>
<keyword evidence="5" id="KW-0472">Membrane</keyword>
<dbReference type="PANTHER" id="PTHR37937">
    <property type="entry name" value="CONJUGATIVE TRANSFER: DNA TRANSPORT"/>
    <property type="match status" value="1"/>
</dbReference>
<organism evidence="6 7">
    <name type="scientific">Christiangramia flava JLT2011</name>
    <dbReference type="NCBI Taxonomy" id="1229726"/>
    <lineage>
        <taxon>Bacteria</taxon>
        <taxon>Pseudomonadati</taxon>
        <taxon>Bacteroidota</taxon>
        <taxon>Flavobacteriia</taxon>
        <taxon>Flavobacteriales</taxon>
        <taxon>Flavobacteriaceae</taxon>
        <taxon>Christiangramia</taxon>
    </lineage>
</organism>
<dbReference type="Proteomes" id="UP000186230">
    <property type="component" value="Chromosome"/>
</dbReference>
<accession>A0A1L7I2D1</accession>
<dbReference type="RefSeq" id="WP_083643187.1">
    <property type="nucleotide sequence ID" value="NZ_AMRU01000003.1"/>
</dbReference>
<evidence type="ECO:0000256" key="2">
    <source>
        <dbReference type="ARBA" id="ARBA00022475"/>
    </source>
</evidence>
<name>A0A1L7I2D1_9FLAO</name>
<evidence type="ECO:0000256" key="1">
    <source>
        <dbReference type="ARBA" id="ARBA00004651"/>
    </source>
</evidence>
<dbReference type="GO" id="GO:0005886">
    <property type="term" value="C:plasma membrane"/>
    <property type="evidence" value="ECO:0007669"/>
    <property type="project" value="UniProtKB-SubCell"/>
</dbReference>
<comment type="subcellular location">
    <subcellularLocation>
        <location evidence="1">Cell membrane</location>
        <topology evidence="1">Multi-pass membrane protein</topology>
    </subcellularLocation>
</comment>
<keyword evidence="3" id="KW-0812">Transmembrane</keyword>
<dbReference type="InterPro" id="IPR019476">
    <property type="entry name" value="T4SS_TraD_DNA-bd"/>
</dbReference>
<reference evidence="6 7" key="1">
    <citation type="submission" date="2016-07" db="EMBL/GenBank/DDBJ databases">
        <title>Multi-omics approach to identify versatile polysaccharide utilization systems of a marine flavobacterium Gramella flava.</title>
        <authorList>
            <person name="Tang K."/>
        </authorList>
    </citation>
    <scope>NUCLEOTIDE SEQUENCE [LARGE SCALE GENOMIC DNA]</scope>
    <source>
        <strain evidence="6 7">JLT2011</strain>
    </source>
</reference>
<keyword evidence="2" id="KW-1003">Cell membrane</keyword>
<dbReference type="SUPFAM" id="SSF52540">
    <property type="entry name" value="P-loop containing nucleoside triphosphate hydrolases"/>
    <property type="match status" value="1"/>
</dbReference>